<dbReference type="AlphaFoldDB" id="A0A392R4C7"/>
<protein>
    <submittedName>
        <fullName evidence="1">Uncharacterized protein</fullName>
    </submittedName>
</protein>
<name>A0A392R4C7_9FABA</name>
<organism evidence="1 2">
    <name type="scientific">Trifolium medium</name>
    <dbReference type="NCBI Taxonomy" id="97028"/>
    <lineage>
        <taxon>Eukaryota</taxon>
        <taxon>Viridiplantae</taxon>
        <taxon>Streptophyta</taxon>
        <taxon>Embryophyta</taxon>
        <taxon>Tracheophyta</taxon>
        <taxon>Spermatophyta</taxon>
        <taxon>Magnoliopsida</taxon>
        <taxon>eudicotyledons</taxon>
        <taxon>Gunneridae</taxon>
        <taxon>Pentapetalae</taxon>
        <taxon>rosids</taxon>
        <taxon>fabids</taxon>
        <taxon>Fabales</taxon>
        <taxon>Fabaceae</taxon>
        <taxon>Papilionoideae</taxon>
        <taxon>50 kb inversion clade</taxon>
        <taxon>NPAAA clade</taxon>
        <taxon>Hologalegina</taxon>
        <taxon>IRL clade</taxon>
        <taxon>Trifolieae</taxon>
        <taxon>Trifolium</taxon>
    </lineage>
</organism>
<keyword evidence="2" id="KW-1185">Reference proteome</keyword>
<evidence type="ECO:0000313" key="2">
    <source>
        <dbReference type="Proteomes" id="UP000265520"/>
    </source>
</evidence>
<reference evidence="1 2" key="1">
    <citation type="journal article" date="2018" name="Front. Plant Sci.">
        <title>Red Clover (Trifolium pratense) and Zigzag Clover (T. medium) - A Picture of Genomic Similarities and Differences.</title>
        <authorList>
            <person name="Dluhosova J."/>
            <person name="Istvanek J."/>
            <person name="Nedelnik J."/>
            <person name="Repkova J."/>
        </authorList>
    </citation>
    <scope>NUCLEOTIDE SEQUENCE [LARGE SCALE GENOMIC DNA]</scope>
    <source>
        <strain evidence="2">cv. 10/8</strain>
        <tissue evidence="1">Leaf</tissue>
    </source>
</reference>
<sequence length="96" mass="10548">RQHTSKGRQGKVTTRKTYTHATMFFHDSNSAQDLQHKALQHVSNNHMPQHGVPSVVGCLKCNLEGASFADQGYTTIGDCISDENGVSSSNQHLRNP</sequence>
<evidence type="ECO:0000313" key="1">
    <source>
        <dbReference type="EMBL" id="MCI30405.1"/>
    </source>
</evidence>
<accession>A0A392R4C7</accession>
<comment type="caution">
    <text evidence="1">The sequence shown here is derived from an EMBL/GenBank/DDBJ whole genome shotgun (WGS) entry which is preliminary data.</text>
</comment>
<dbReference type="EMBL" id="LXQA010179291">
    <property type="protein sequence ID" value="MCI30405.1"/>
    <property type="molecule type" value="Genomic_DNA"/>
</dbReference>
<feature type="non-terminal residue" evidence="1">
    <location>
        <position position="1"/>
    </location>
</feature>
<dbReference type="Proteomes" id="UP000265520">
    <property type="component" value="Unassembled WGS sequence"/>
</dbReference>
<proteinExistence type="predicted"/>